<proteinExistence type="predicted"/>
<keyword evidence="2" id="KW-1185">Reference proteome</keyword>
<organism evidence="1 2">
    <name type="scientific">Paenibacillus glycanilyticus</name>
    <dbReference type="NCBI Taxonomy" id="126569"/>
    <lineage>
        <taxon>Bacteria</taxon>
        <taxon>Bacillati</taxon>
        <taxon>Bacillota</taxon>
        <taxon>Bacilli</taxon>
        <taxon>Bacillales</taxon>
        <taxon>Paenibacillaceae</taxon>
        <taxon>Paenibacillus</taxon>
    </lineage>
</organism>
<accession>A0ABQ6GIH0</accession>
<evidence type="ECO:0000313" key="2">
    <source>
        <dbReference type="Proteomes" id="UP001157114"/>
    </source>
</evidence>
<dbReference type="Proteomes" id="UP001157114">
    <property type="component" value="Unassembled WGS sequence"/>
</dbReference>
<protein>
    <recommendedName>
        <fullName evidence="3">Secreted protein</fullName>
    </recommendedName>
</protein>
<evidence type="ECO:0000313" key="1">
    <source>
        <dbReference type="EMBL" id="GLX68857.1"/>
    </source>
</evidence>
<reference evidence="1 2" key="1">
    <citation type="submission" date="2023-03" db="EMBL/GenBank/DDBJ databases">
        <title>Draft genome sequence of the bacteria which degrade cell wall of Tricholomamatutake.</title>
        <authorList>
            <person name="Konishi Y."/>
            <person name="Fukuta Y."/>
            <person name="Shirasaka N."/>
        </authorList>
    </citation>
    <scope>NUCLEOTIDE SEQUENCE [LARGE SCALE GENOMIC DNA]</scope>
    <source>
        <strain evidence="2">mu1</strain>
    </source>
</reference>
<evidence type="ECO:0008006" key="3">
    <source>
        <dbReference type="Google" id="ProtNLM"/>
    </source>
</evidence>
<sequence length="221" mass="24063">MPLKPLAGESTNIRLSITDEHGRPVRNFSLNHEKELHLIAVRSDLSEFQHLHPVDEGAGRFSVDTRFMKGGSYKLFADFTPAGEGNQVAQTIVEVGGKAAAAETLVPDKQLLQNVGGTEVSLVADQLRAGQETSLRFSFKDGKTGKPAEDMEPYLGAAGHVVIISDNLAHYLHVHPKEGQTIGPEAAFETTFPAPGIYKIWGQFQRHGDNFIASYTIKVGE</sequence>
<gene>
    <name evidence="1" type="ORF">MU1_32020</name>
</gene>
<name>A0ABQ6GIH0_9BACL</name>
<dbReference type="EMBL" id="BSSQ01000013">
    <property type="protein sequence ID" value="GLX68857.1"/>
    <property type="molecule type" value="Genomic_DNA"/>
</dbReference>
<comment type="caution">
    <text evidence="1">The sequence shown here is derived from an EMBL/GenBank/DDBJ whole genome shotgun (WGS) entry which is preliminary data.</text>
</comment>